<feature type="transmembrane region" description="Helical" evidence="9">
    <location>
        <begin position="25"/>
        <end position="43"/>
    </location>
</feature>
<evidence type="ECO:0000256" key="2">
    <source>
        <dbReference type="ARBA" id="ARBA00022475"/>
    </source>
</evidence>
<dbReference type="AlphaFoldDB" id="A0A450W595"/>
<keyword evidence="4 9" id="KW-1133">Transmembrane helix</keyword>
<organism evidence="11">
    <name type="scientific">Candidatus Kentrum sp. LPFa</name>
    <dbReference type="NCBI Taxonomy" id="2126335"/>
    <lineage>
        <taxon>Bacteria</taxon>
        <taxon>Pseudomonadati</taxon>
        <taxon>Pseudomonadota</taxon>
        <taxon>Gammaproteobacteria</taxon>
        <taxon>Candidatus Kentrum</taxon>
    </lineage>
</organism>
<accession>A0A450W595</accession>
<evidence type="ECO:0000256" key="3">
    <source>
        <dbReference type="ARBA" id="ARBA00022692"/>
    </source>
</evidence>
<protein>
    <recommendedName>
        <fullName evidence="8">Ancillary SecYEG translocon subunit</fullName>
    </recommendedName>
</protein>
<comment type="subcellular location">
    <subcellularLocation>
        <location evidence="1">Cell membrane</location>
        <topology evidence="1">Single-pass type II membrane protein</topology>
    </subcellularLocation>
</comment>
<reference evidence="11" key="1">
    <citation type="submission" date="2019-02" db="EMBL/GenBank/DDBJ databases">
        <authorList>
            <person name="Gruber-Vodicka R. H."/>
            <person name="Seah K. B. B."/>
        </authorList>
    </citation>
    <scope>NUCLEOTIDE SEQUENCE</scope>
    <source>
        <strain evidence="11">BECK_S313</strain>
    </source>
</reference>
<evidence type="ECO:0000256" key="7">
    <source>
        <dbReference type="ARBA" id="ARBA00024197"/>
    </source>
</evidence>
<evidence type="ECO:0000256" key="8">
    <source>
        <dbReference type="ARBA" id="ARBA00024235"/>
    </source>
</evidence>
<dbReference type="EMBL" id="CAADFK010000031">
    <property type="protein sequence ID" value="VFK12223.1"/>
    <property type="molecule type" value="Genomic_DNA"/>
</dbReference>
<dbReference type="InterPro" id="IPR011990">
    <property type="entry name" value="TPR-like_helical_dom_sf"/>
</dbReference>
<dbReference type="PIRSF" id="PIRSF006170">
    <property type="entry name" value="YfgM"/>
    <property type="match status" value="1"/>
</dbReference>
<dbReference type="GO" id="GO:0005886">
    <property type="term" value="C:plasma membrane"/>
    <property type="evidence" value="ECO:0007669"/>
    <property type="project" value="UniProtKB-SubCell"/>
</dbReference>
<evidence type="ECO:0000313" key="11">
    <source>
        <dbReference type="EMBL" id="VFK12223.1"/>
    </source>
</evidence>
<dbReference type="SUPFAM" id="SSF48452">
    <property type="entry name" value="TPR-like"/>
    <property type="match status" value="1"/>
</dbReference>
<dbReference type="GO" id="GO:0044877">
    <property type="term" value="F:protein-containing complex binding"/>
    <property type="evidence" value="ECO:0007669"/>
    <property type="project" value="InterPro"/>
</dbReference>
<gene>
    <name evidence="11" type="ORF">BECKLPF1236B_GA0070989_103125</name>
</gene>
<dbReference type="Pfam" id="PF09976">
    <property type="entry name" value="TPR_21"/>
    <property type="match status" value="1"/>
</dbReference>
<keyword evidence="6" id="KW-0143">Chaperone</keyword>
<keyword evidence="2" id="KW-1003">Cell membrane</keyword>
<proteinExistence type="inferred from homology"/>
<dbReference type="PANTHER" id="PTHR38035:SF1">
    <property type="entry name" value="ANCILLARY SECYEG TRANSLOCON SUBUNIT"/>
    <property type="match status" value="1"/>
</dbReference>
<comment type="similarity">
    <text evidence="7">Belongs to the YfgM family.</text>
</comment>
<evidence type="ECO:0000256" key="6">
    <source>
        <dbReference type="ARBA" id="ARBA00023186"/>
    </source>
</evidence>
<name>A0A450W595_9GAMM</name>
<evidence type="ECO:0000256" key="1">
    <source>
        <dbReference type="ARBA" id="ARBA00004401"/>
    </source>
</evidence>
<dbReference type="InterPro" id="IPR018704">
    <property type="entry name" value="SecYEG/CpoB_TPR"/>
</dbReference>
<dbReference type="InterPro" id="IPR026039">
    <property type="entry name" value="YfgM"/>
</dbReference>
<feature type="domain" description="Ancillary SecYEG translocon subunit/Cell division coordinator CpoB TPR" evidence="10">
    <location>
        <begin position="17"/>
        <end position="210"/>
    </location>
</feature>
<evidence type="ECO:0000259" key="10">
    <source>
        <dbReference type="Pfam" id="PF09976"/>
    </source>
</evidence>
<dbReference type="Gene3D" id="1.25.40.10">
    <property type="entry name" value="Tetratricopeptide repeat domain"/>
    <property type="match status" value="1"/>
</dbReference>
<keyword evidence="5 9" id="KW-0472">Membrane</keyword>
<sequence>MRTTYQSEQEQLESLQKWWKENGKAVIFGVLLGVIGIIGWSSWQAYSVRQAEKASLGYEKLVTLMGNNAFEEAIAQGESLVDAFPDAGYGALASLIVAKAALERNDSEKAKASLRRVIDQGGFPIIGLVARLRLARLLASEQKWTEALALLDGDAGAFSSLYEEARGDIFLAQGNIDEARSAYGRSLTHGGRLADKMLRERIGVKLSDLGNAPRLAETSDT</sequence>
<evidence type="ECO:0000256" key="4">
    <source>
        <dbReference type="ARBA" id="ARBA00022989"/>
    </source>
</evidence>
<evidence type="ECO:0000256" key="5">
    <source>
        <dbReference type="ARBA" id="ARBA00023136"/>
    </source>
</evidence>
<evidence type="ECO:0000256" key="9">
    <source>
        <dbReference type="SAM" id="Phobius"/>
    </source>
</evidence>
<keyword evidence="3 9" id="KW-0812">Transmembrane</keyword>
<dbReference type="PANTHER" id="PTHR38035">
    <property type="entry name" value="UPF0070 PROTEIN YFGM"/>
    <property type="match status" value="1"/>
</dbReference>